<protein>
    <submittedName>
        <fullName evidence="3">Ras-like protein</fullName>
    </submittedName>
</protein>
<dbReference type="AlphaFoldDB" id="A0AAV7YFC4"/>
<dbReference type="GO" id="GO:0005525">
    <property type="term" value="F:GTP binding"/>
    <property type="evidence" value="ECO:0007669"/>
    <property type="project" value="UniProtKB-KW"/>
</dbReference>
<gene>
    <name evidence="3" type="ORF">M0812_26967</name>
</gene>
<dbReference type="Pfam" id="PF00071">
    <property type="entry name" value="Ras"/>
    <property type="match status" value="1"/>
</dbReference>
<sequence length="195" mass="21853">MTQNNYRVFISGGLGVGKTALAHRFTKNLFLCDRASEIDGSDEKQIVIEGETCNLDVLDTAVYQEFSAMRYSCIISAEGFLVLYSIDSRKSFDEVSGYCEYLRDLKESDGIPIVIVGNKSDLENDRKVSQCEGIELAESLNCSFIETSAKNNLNVEQAFSGLARIINKSRSDNLNYNLDNTFSNNNHKRSRCEIL</sequence>
<evidence type="ECO:0000313" key="4">
    <source>
        <dbReference type="Proteomes" id="UP001146793"/>
    </source>
</evidence>
<keyword evidence="1" id="KW-0547">Nucleotide-binding</keyword>
<dbReference type="GO" id="GO:0003924">
    <property type="term" value="F:GTPase activity"/>
    <property type="evidence" value="ECO:0007669"/>
    <property type="project" value="InterPro"/>
</dbReference>
<keyword evidence="2" id="KW-0342">GTP-binding</keyword>
<dbReference type="PROSITE" id="PS51419">
    <property type="entry name" value="RAB"/>
    <property type="match status" value="1"/>
</dbReference>
<dbReference type="SMART" id="SM00174">
    <property type="entry name" value="RHO"/>
    <property type="match status" value="1"/>
</dbReference>
<accession>A0AAV7YFC4</accession>
<dbReference type="Proteomes" id="UP001146793">
    <property type="component" value="Unassembled WGS sequence"/>
</dbReference>
<dbReference type="PANTHER" id="PTHR24070">
    <property type="entry name" value="RAS, DI-RAS, AND RHEB FAMILY MEMBERS OF SMALL GTPASE SUPERFAMILY"/>
    <property type="match status" value="1"/>
</dbReference>
<dbReference type="NCBIfam" id="TIGR00231">
    <property type="entry name" value="small_GTP"/>
    <property type="match status" value="1"/>
</dbReference>
<organism evidence="3 4">
    <name type="scientific">Anaeramoeba flamelloides</name>
    <dbReference type="NCBI Taxonomy" id="1746091"/>
    <lineage>
        <taxon>Eukaryota</taxon>
        <taxon>Metamonada</taxon>
        <taxon>Anaeramoebidae</taxon>
        <taxon>Anaeramoeba</taxon>
    </lineage>
</organism>
<dbReference type="GO" id="GO:0016020">
    <property type="term" value="C:membrane"/>
    <property type="evidence" value="ECO:0007669"/>
    <property type="project" value="InterPro"/>
</dbReference>
<dbReference type="Gene3D" id="3.40.50.300">
    <property type="entry name" value="P-loop containing nucleotide triphosphate hydrolases"/>
    <property type="match status" value="1"/>
</dbReference>
<dbReference type="GO" id="GO:0007165">
    <property type="term" value="P:signal transduction"/>
    <property type="evidence" value="ECO:0007669"/>
    <property type="project" value="InterPro"/>
</dbReference>
<dbReference type="SUPFAM" id="SSF52540">
    <property type="entry name" value="P-loop containing nucleoside triphosphate hydrolases"/>
    <property type="match status" value="1"/>
</dbReference>
<dbReference type="SMART" id="SM00175">
    <property type="entry name" value="RAB"/>
    <property type="match status" value="1"/>
</dbReference>
<dbReference type="FunFam" id="3.40.50.300:FF:001447">
    <property type="entry name" value="Ras-related protein Rab-1B"/>
    <property type="match status" value="1"/>
</dbReference>
<reference evidence="3" key="1">
    <citation type="submission" date="2022-08" db="EMBL/GenBank/DDBJ databases">
        <title>Novel sulphate-reducing endosymbionts in the free-living metamonad Anaeramoeba.</title>
        <authorList>
            <person name="Jerlstrom-Hultqvist J."/>
            <person name="Cepicka I."/>
            <person name="Gallot-Lavallee L."/>
            <person name="Salas-Leiva D."/>
            <person name="Curtis B.A."/>
            <person name="Zahonova K."/>
            <person name="Pipaliya S."/>
            <person name="Dacks J."/>
            <person name="Roger A.J."/>
        </authorList>
    </citation>
    <scope>NUCLEOTIDE SEQUENCE</scope>
    <source>
        <strain evidence="3">Busselton2</strain>
    </source>
</reference>
<dbReference type="InterPro" id="IPR027417">
    <property type="entry name" value="P-loop_NTPase"/>
</dbReference>
<name>A0AAV7YFC4_9EUKA</name>
<dbReference type="InterPro" id="IPR001806">
    <property type="entry name" value="Small_GTPase"/>
</dbReference>
<dbReference type="PROSITE" id="PS51421">
    <property type="entry name" value="RAS"/>
    <property type="match status" value="1"/>
</dbReference>
<evidence type="ECO:0000313" key="3">
    <source>
        <dbReference type="EMBL" id="KAJ3427384.1"/>
    </source>
</evidence>
<dbReference type="PRINTS" id="PR00449">
    <property type="entry name" value="RASTRNSFRMNG"/>
</dbReference>
<evidence type="ECO:0000256" key="2">
    <source>
        <dbReference type="ARBA" id="ARBA00023134"/>
    </source>
</evidence>
<dbReference type="EMBL" id="JANTQA010000063">
    <property type="protein sequence ID" value="KAJ3427384.1"/>
    <property type="molecule type" value="Genomic_DNA"/>
</dbReference>
<comment type="caution">
    <text evidence="3">The sequence shown here is derived from an EMBL/GenBank/DDBJ whole genome shotgun (WGS) entry which is preliminary data.</text>
</comment>
<proteinExistence type="predicted"/>
<dbReference type="SMART" id="SM00173">
    <property type="entry name" value="RAS"/>
    <property type="match status" value="1"/>
</dbReference>
<dbReference type="InterPro" id="IPR005225">
    <property type="entry name" value="Small_GTP-bd"/>
</dbReference>
<evidence type="ECO:0000256" key="1">
    <source>
        <dbReference type="ARBA" id="ARBA00022741"/>
    </source>
</evidence>
<dbReference type="InterPro" id="IPR020849">
    <property type="entry name" value="Small_GTPase_Ras-type"/>
</dbReference>